<keyword evidence="9" id="KW-1185">Reference proteome</keyword>
<evidence type="ECO:0000259" key="7">
    <source>
        <dbReference type="Pfam" id="PF00294"/>
    </source>
</evidence>
<evidence type="ECO:0000256" key="6">
    <source>
        <dbReference type="SAM" id="MobiDB-lite"/>
    </source>
</evidence>
<protein>
    <submittedName>
        <fullName evidence="8">Tagatose kinase</fullName>
        <ecNumber evidence="8">2.7.1.101</ecNumber>
    </submittedName>
</protein>
<dbReference type="PANTHER" id="PTHR43085">
    <property type="entry name" value="HEXOKINASE FAMILY MEMBER"/>
    <property type="match status" value="1"/>
</dbReference>
<evidence type="ECO:0000313" key="9">
    <source>
        <dbReference type="Proteomes" id="UP001318682"/>
    </source>
</evidence>
<reference evidence="8 9" key="1">
    <citation type="submission" date="2015-07" db="EMBL/GenBank/DDBJ databases">
        <authorList>
            <person name="Voget S."/>
            <person name="Dogs M."/>
            <person name="Brinkhoff T.H."/>
            <person name="Daniel R."/>
        </authorList>
    </citation>
    <scope>NUCLEOTIDE SEQUENCE [LARGE SCALE GENOMIC DNA]</scope>
    <source>
        <strain evidence="8 9">B14</strain>
    </source>
</reference>
<keyword evidence="2 8" id="KW-0808">Transferase</keyword>
<dbReference type="SUPFAM" id="SSF53613">
    <property type="entry name" value="Ribokinase-like"/>
    <property type="match status" value="1"/>
</dbReference>
<keyword evidence="5" id="KW-0067">ATP-binding</keyword>
<evidence type="ECO:0000256" key="1">
    <source>
        <dbReference type="ARBA" id="ARBA00010688"/>
    </source>
</evidence>
<dbReference type="Pfam" id="PF00294">
    <property type="entry name" value="PfkB"/>
    <property type="match status" value="1"/>
</dbReference>
<name>A0ABZ2BQR5_9RHOB</name>
<dbReference type="Proteomes" id="UP001318682">
    <property type="component" value="Chromosome"/>
</dbReference>
<keyword evidence="4 8" id="KW-0418">Kinase</keyword>
<dbReference type="PANTHER" id="PTHR43085:SF1">
    <property type="entry name" value="PSEUDOURIDINE KINASE-RELATED"/>
    <property type="match status" value="1"/>
</dbReference>
<dbReference type="RefSeq" id="WP_187428325.1">
    <property type="nucleotide sequence ID" value="NZ_CP143423.1"/>
</dbReference>
<dbReference type="InterPro" id="IPR050306">
    <property type="entry name" value="PfkB_Carbo_kinase"/>
</dbReference>
<dbReference type="EC" id="2.7.1.101" evidence="8"/>
<accession>A0ABZ2BQR5</accession>
<organism evidence="8 9">
    <name type="scientific">Roseobacter fucihabitans</name>
    <dbReference type="NCBI Taxonomy" id="1537242"/>
    <lineage>
        <taxon>Bacteria</taxon>
        <taxon>Pseudomonadati</taxon>
        <taxon>Pseudomonadota</taxon>
        <taxon>Alphaproteobacteria</taxon>
        <taxon>Rhodobacterales</taxon>
        <taxon>Roseobacteraceae</taxon>
        <taxon>Roseobacter</taxon>
    </lineage>
</organism>
<feature type="compositionally biased region" description="Basic and acidic residues" evidence="6">
    <location>
        <begin position="307"/>
        <end position="318"/>
    </location>
</feature>
<dbReference type="InterPro" id="IPR011611">
    <property type="entry name" value="PfkB_dom"/>
</dbReference>
<feature type="domain" description="Carbohydrate kinase PfkB" evidence="7">
    <location>
        <begin position="8"/>
        <end position="298"/>
    </location>
</feature>
<reference evidence="9" key="2">
    <citation type="submission" date="2024-01" db="EMBL/GenBank/DDBJ databases">
        <title>Roseobacter fucihabitans sp. nov., isolated from the brown alga Fucus spiralis.</title>
        <authorList>
            <person name="Hahnke S."/>
            <person name="Berger M."/>
            <person name="Schlingloff A."/>
            <person name="Athale I."/>
            <person name="Neumann-Schaal M."/>
            <person name="Adenaya A."/>
            <person name="Poehlein A."/>
            <person name="Daniel R."/>
            <person name="Pertersen J."/>
            <person name="Brinkhoff T."/>
        </authorList>
    </citation>
    <scope>NUCLEOTIDE SEQUENCE [LARGE SCALE GENOMIC DNA]</scope>
    <source>
        <strain evidence="9">B14</strain>
    </source>
</reference>
<evidence type="ECO:0000256" key="3">
    <source>
        <dbReference type="ARBA" id="ARBA00022741"/>
    </source>
</evidence>
<evidence type="ECO:0000313" key="8">
    <source>
        <dbReference type="EMBL" id="WVX47681.1"/>
    </source>
</evidence>
<dbReference type="Gene3D" id="3.40.1190.20">
    <property type="match status" value="1"/>
</dbReference>
<proteinExistence type="inferred from homology"/>
<evidence type="ECO:0000256" key="4">
    <source>
        <dbReference type="ARBA" id="ARBA00022777"/>
    </source>
</evidence>
<keyword evidence="3" id="KW-0547">Nucleotide-binding</keyword>
<dbReference type="InterPro" id="IPR029056">
    <property type="entry name" value="Ribokinase-like"/>
</dbReference>
<sequence>MSQHPTIAAIGELLVEFVSHSKNCGLRRIGDYSGPYPSGAPAIFLDQVARMGGKTEMIGGVGKDGFGDTVIARLTADGVGTGGVTRAGAHSTGVAFVSYYETGARDFIFHLNNTAADQFHVPDTLLDLANTHLHISAASLGNHALRHMIMTTMRQVDTQGGWISCDPNARPELMRDTAVREALEEVMQRSRYLLPSTSDLGFLFPDLSEEAAIDRLLSAKPEVIALKRGAKGATVVGFGERHDFAAHTVPEIDPTGAGDCFGGTFIALVTQGASLRIAGEKANAAGALAVTKRGPMEGNSNPDDIDTFLRDQGRGDFT</sequence>
<evidence type="ECO:0000256" key="2">
    <source>
        <dbReference type="ARBA" id="ARBA00022679"/>
    </source>
</evidence>
<dbReference type="GO" id="GO:0050317">
    <property type="term" value="F:tagatose kinase activity"/>
    <property type="evidence" value="ECO:0007669"/>
    <property type="project" value="UniProtKB-EC"/>
</dbReference>
<gene>
    <name evidence="8" type="ORF">ROLI_007520</name>
</gene>
<comment type="similarity">
    <text evidence="1">Belongs to the carbohydrate kinase PfkB family.</text>
</comment>
<feature type="region of interest" description="Disordered" evidence="6">
    <location>
        <begin position="293"/>
        <end position="318"/>
    </location>
</feature>
<dbReference type="EMBL" id="CP143423">
    <property type="protein sequence ID" value="WVX47681.1"/>
    <property type="molecule type" value="Genomic_DNA"/>
</dbReference>
<dbReference type="CDD" id="cd01166">
    <property type="entry name" value="KdgK"/>
    <property type="match status" value="1"/>
</dbReference>
<evidence type="ECO:0000256" key="5">
    <source>
        <dbReference type="ARBA" id="ARBA00022840"/>
    </source>
</evidence>